<dbReference type="Proteomes" id="UP000886748">
    <property type="component" value="Unassembled WGS sequence"/>
</dbReference>
<dbReference type="Pfam" id="PF00588">
    <property type="entry name" value="SpoU_methylase"/>
    <property type="match status" value="1"/>
</dbReference>
<dbReference type="GO" id="GO:0008173">
    <property type="term" value="F:RNA methyltransferase activity"/>
    <property type="evidence" value="ECO:0007669"/>
    <property type="project" value="InterPro"/>
</dbReference>
<evidence type="ECO:0000256" key="1">
    <source>
        <dbReference type="ARBA" id="ARBA00007228"/>
    </source>
</evidence>
<dbReference type="GO" id="GO:0006396">
    <property type="term" value="P:RNA processing"/>
    <property type="evidence" value="ECO:0007669"/>
    <property type="project" value="InterPro"/>
</dbReference>
<dbReference type="GO" id="GO:0003723">
    <property type="term" value="F:RNA binding"/>
    <property type="evidence" value="ECO:0007669"/>
    <property type="project" value="InterPro"/>
</dbReference>
<dbReference type="InterPro" id="IPR029026">
    <property type="entry name" value="tRNA_m1G_MTases_N"/>
</dbReference>
<evidence type="ECO:0000313" key="5">
    <source>
        <dbReference type="EMBL" id="HIU92710.1"/>
    </source>
</evidence>
<protein>
    <submittedName>
        <fullName evidence="5">23S rRNA (Guanosine(2251)-2'-O)-methyltransferase RlmB</fullName>
    </submittedName>
</protein>
<feature type="domain" description="RNA 2-O ribose methyltransferase substrate binding" evidence="4">
    <location>
        <begin position="12"/>
        <end position="88"/>
    </location>
</feature>
<dbReference type="InterPro" id="IPR001537">
    <property type="entry name" value="SpoU_MeTrfase"/>
</dbReference>
<dbReference type="Gene3D" id="3.30.1330.30">
    <property type="match status" value="1"/>
</dbReference>
<name>A0A9D1SRG4_9CLOT</name>
<reference evidence="5" key="2">
    <citation type="journal article" date="2021" name="PeerJ">
        <title>Extensive microbial diversity within the chicken gut microbiome revealed by metagenomics and culture.</title>
        <authorList>
            <person name="Gilroy R."/>
            <person name="Ravi A."/>
            <person name="Getino M."/>
            <person name="Pursley I."/>
            <person name="Horton D.L."/>
            <person name="Alikhan N.F."/>
            <person name="Baker D."/>
            <person name="Gharbi K."/>
            <person name="Hall N."/>
            <person name="Watson M."/>
            <person name="Adriaenssens E.M."/>
            <person name="Foster-Nyarko E."/>
            <person name="Jarju S."/>
            <person name="Secka A."/>
            <person name="Antonio M."/>
            <person name="Oren A."/>
            <person name="Chaudhuri R.R."/>
            <person name="La Ragione R."/>
            <person name="Hildebrand F."/>
            <person name="Pallen M.J."/>
        </authorList>
    </citation>
    <scope>NUCLEOTIDE SEQUENCE</scope>
    <source>
        <strain evidence="5">CHK154-7741</strain>
    </source>
</reference>
<dbReference type="InterPro" id="IPR004441">
    <property type="entry name" value="rRNA_MeTrfase_TrmH"/>
</dbReference>
<dbReference type="Gene3D" id="3.40.1280.10">
    <property type="match status" value="1"/>
</dbReference>
<evidence type="ECO:0000313" key="6">
    <source>
        <dbReference type="Proteomes" id="UP000886748"/>
    </source>
</evidence>
<organism evidence="5 6">
    <name type="scientific">Candidatus Limenecus avicola</name>
    <dbReference type="NCBI Taxonomy" id="2840847"/>
    <lineage>
        <taxon>Bacteria</taxon>
        <taxon>Bacillati</taxon>
        <taxon>Bacillota</taxon>
        <taxon>Clostridia</taxon>
        <taxon>Eubacteriales</taxon>
        <taxon>Clostridiaceae</taxon>
        <taxon>Clostridiaceae incertae sedis</taxon>
        <taxon>Candidatus Limenecus</taxon>
    </lineage>
</organism>
<dbReference type="NCBIfam" id="TIGR00186">
    <property type="entry name" value="rRNA_methyl_3"/>
    <property type="match status" value="1"/>
</dbReference>
<gene>
    <name evidence="5" type="primary">rlmB</name>
    <name evidence="5" type="ORF">IAD26_06195</name>
</gene>
<dbReference type="Pfam" id="PF08032">
    <property type="entry name" value="SpoU_sub_bind"/>
    <property type="match status" value="1"/>
</dbReference>
<dbReference type="InterPro" id="IPR029028">
    <property type="entry name" value="Alpha/beta_knot_MTases"/>
</dbReference>
<comment type="caution">
    <text evidence="5">The sequence shown here is derived from an EMBL/GenBank/DDBJ whole genome shotgun (WGS) entry which is preliminary data.</text>
</comment>
<dbReference type="SMART" id="SM00967">
    <property type="entry name" value="SpoU_sub_bind"/>
    <property type="match status" value="1"/>
</dbReference>
<evidence type="ECO:0000256" key="2">
    <source>
        <dbReference type="ARBA" id="ARBA00022603"/>
    </source>
</evidence>
<reference evidence="5" key="1">
    <citation type="submission" date="2020-10" db="EMBL/GenBank/DDBJ databases">
        <authorList>
            <person name="Gilroy R."/>
        </authorList>
    </citation>
    <scope>NUCLEOTIDE SEQUENCE</scope>
    <source>
        <strain evidence="5">CHK154-7741</strain>
    </source>
</reference>
<sequence>MENKNTKNPSDYIYGRNALTEALSTCANRINKILISKNTANDVKINEIINLAKANGVVFQFVPKERFANFANIAHQGVVAFVSPVEYTDFYDFLETKKDGYSKIVILDGVEDPHNVGAIIRTAACAGYDAVIIPSRRNAQVNATVEKTSAGAINHIPVIQANSLSSVIDKLKDNDYWIIAADAHGKDNYFDIDYTDMNFALIMGGEETGVSKNNMKKSDFVVKIPMLRNFNSLNVSNAACAIIYESVRQSVSKNKT</sequence>
<dbReference type="CDD" id="cd18103">
    <property type="entry name" value="SpoU-like_RlmB"/>
    <property type="match status" value="1"/>
</dbReference>
<dbReference type="SUPFAM" id="SSF75217">
    <property type="entry name" value="alpha/beta knot"/>
    <property type="match status" value="1"/>
</dbReference>
<dbReference type="EMBL" id="DVOD01000046">
    <property type="protein sequence ID" value="HIU92710.1"/>
    <property type="molecule type" value="Genomic_DNA"/>
</dbReference>
<proteinExistence type="inferred from homology"/>
<keyword evidence="2" id="KW-0489">Methyltransferase</keyword>
<evidence type="ECO:0000256" key="3">
    <source>
        <dbReference type="ARBA" id="ARBA00022679"/>
    </source>
</evidence>
<evidence type="ECO:0000259" key="4">
    <source>
        <dbReference type="SMART" id="SM00967"/>
    </source>
</evidence>
<dbReference type="AlphaFoldDB" id="A0A9D1SRG4"/>
<keyword evidence="3" id="KW-0808">Transferase</keyword>
<dbReference type="PANTHER" id="PTHR46429">
    <property type="entry name" value="23S RRNA (GUANOSINE-2'-O-)-METHYLTRANSFERASE RLMB"/>
    <property type="match status" value="1"/>
</dbReference>
<dbReference type="InterPro" id="IPR029064">
    <property type="entry name" value="Ribosomal_eL30-like_sf"/>
</dbReference>
<dbReference type="PANTHER" id="PTHR46429:SF1">
    <property type="entry name" value="23S RRNA (GUANOSINE-2'-O-)-METHYLTRANSFERASE RLMB"/>
    <property type="match status" value="1"/>
</dbReference>
<comment type="similarity">
    <text evidence="1">Belongs to the class IV-like SAM-binding methyltransferase superfamily. RNA methyltransferase TrmH family.</text>
</comment>
<dbReference type="SUPFAM" id="SSF55315">
    <property type="entry name" value="L30e-like"/>
    <property type="match status" value="1"/>
</dbReference>
<dbReference type="GO" id="GO:0005829">
    <property type="term" value="C:cytosol"/>
    <property type="evidence" value="ECO:0007669"/>
    <property type="project" value="TreeGrafter"/>
</dbReference>
<accession>A0A9D1SRG4</accession>
<dbReference type="InterPro" id="IPR013123">
    <property type="entry name" value="SpoU_subst-bd"/>
</dbReference>
<dbReference type="GO" id="GO:0032259">
    <property type="term" value="P:methylation"/>
    <property type="evidence" value="ECO:0007669"/>
    <property type="project" value="UniProtKB-KW"/>
</dbReference>